<evidence type="ECO:0000313" key="3">
    <source>
        <dbReference type="EMBL" id="QHU23373.1"/>
    </source>
</evidence>
<evidence type="ECO:0000256" key="1">
    <source>
        <dbReference type="SAM" id="MobiDB-lite"/>
    </source>
</evidence>
<feature type="compositionally biased region" description="Acidic residues" evidence="1">
    <location>
        <begin position="342"/>
        <end position="356"/>
    </location>
</feature>
<dbReference type="AlphaFoldDB" id="A0A6C0L1E6"/>
<reference evidence="3" key="1">
    <citation type="journal article" date="2020" name="Nature">
        <title>Giant virus diversity and host interactions through global metagenomics.</title>
        <authorList>
            <person name="Schulz F."/>
            <person name="Roux S."/>
            <person name="Paez-Espino D."/>
            <person name="Jungbluth S."/>
            <person name="Walsh D.A."/>
            <person name="Denef V.J."/>
            <person name="McMahon K.D."/>
            <person name="Konstantinidis K.T."/>
            <person name="Eloe-Fadrosh E.A."/>
            <person name="Kyrpides N.C."/>
            <person name="Woyke T."/>
        </authorList>
    </citation>
    <scope>NUCLEOTIDE SEQUENCE</scope>
    <source>
        <strain evidence="3">GVMAG-S-ERX555907-94</strain>
    </source>
</reference>
<dbReference type="InterPro" id="IPR029071">
    <property type="entry name" value="Ubiquitin-like_domsf"/>
</dbReference>
<feature type="compositionally biased region" description="Basic and acidic residues" evidence="1">
    <location>
        <begin position="212"/>
        <end position="253"/>
    </location>
</feature>
<dbReference type="Gene3D" id="3.10.20.90">
    <property type="entry name" value="Phosphatidylinositol 3-kinase Catalytic Subunit, Chain A, domain 1"/>
    <property type="match status" value="1"/>
</dbReference>
<name>A0A6C0L1E6_9ZZZZ</name>
<dbReference type="InterPro" id="IPR000626">
    <property type="entry name" value="Ubiquitin-like_dom"/>
</dbReference>
<feature type="domain" description="Ubiquitin-like" evidence="2">
    <location>
        <begin position="86"/>
        <end position="156"/>
    </location>
</feature>
<dbReference type="SUPFAM" id="SSF54236">
    <property type="entry name" value="Ubiquitin-like"/>
    <property type="match status" value="1"/>
</dbReference>
<protein>
    <recommendedName>
        <fullName evidence="2">Ubiquitin-like domain-containing protein</fullName>
    </recommendedName>
</protein>
<sequence>MKGKARRISKRLTKRGKRTSKRLTKRGKRTSKRLTKRGKRTSKRRVSKRTSKRLTKRGKRLTLGRFERDDGIMIGGGRWKERAKKIKFTVKEITGNEYPVEELGKRHTINELKEVVDRILGSDGRFYDLIGKGGVLLKDDTTLGKSGIEDGDHVSIRPNTIIADEIEKHKIKHAVDMQKKLAAQKEAASAAEAAQKARIEELEAELLRQQVRAETEERRAAAEQERARAAAEQARAEAEERRAAAEQEADRIAAEQARAQAKAEAPARPAEQESWAAEREKIKMSGLDRHPSSSSSLSSSSDDEDEWVIPSATSQLRASAPSFIPSERKFSPRRRRKKKPEEEEPTEAPAAEEEDDGKIKEKVEKHVCGPECLSARYHHKECPLHVDNIFEFR</sequence>
<organism evidence="3">
    <name type="scientific">viral metagenome</name>
    <dbReference type="NCBI Taxonomy" id="1070528"/>
    <lineage>
        <taxon>unclassified sequences</taxon>
        <taxon>metagenomes</taxon>
        <taxon>organismal metagenomes</taxon>
    </lineage>
</organism>
<feature type="region of interest" description="Disordered" evidence="1">
    <location>
        <begin position="212"/>
        <end position="359"/>
    </location>
</feature>
<feature type="compositionally biased region" description="Basic and acidic residues" evidence="1">
    <location>
        <begin position="276"/>
        <end position="291"/>
    </location>
</feature>
<dbReference type="EMBL" id="MN741027">
    <property type="protein sequence ID" value="QHU23373.1"/>
    <property type="molecule type" value="Genomic_DNA"/>
</dbReference>
<evidence type="ECO:0000259" key="2">
    <source>
        <dbReference type="PROSITE" id="PS50053"/>
    </source>
</evidence>
<proteinExistence type="predicted"/>
<dbReference type="CDD" id="cd17039">
    <property type="entry name" value="Ubl_ubiquitin_like"/>
    <property type="match status" value="1"/>
</dbReference>
<dbReference type="PROSITE" id="PS50053">
    <property type="entry name" value="UBIQUITIN_2"/>
    <property type="match status" value="1"/>
</dbReference>
<feature type="compositionally biased region" description="Low complexity" evidence="1">
    <location>
        <begin position="254"/>
        <end position="273"/>
    </location>
</feature>
<feature type="region of interest" description="Disordered" evidence="1">
    <location>
        <begin position="1"/>
        <end position="56"/>
    </location>
</feature>
<accession>A0A6C0L1E6</accession>